<keyword evidence="3 6" id="KW-0812">Transmembrane</keyword>
<keyword evidence="4 6" id="KW-1133">Transmembrane helix</keyword>
<feature type="transmembrane region" description="Helical" evidence="6">
    <location>
        <begin position="86"/>
        <end position="105"/>
    </location>
</feature>
<evidence type="ECO:0000256" key="3">
    <source>
        <dbReference type="ARBA" id="ARBA00022692"/>
    </source>
</evidence>
<dbReference type="EMBL" id="JBHMDM010000004">
    <property type="protein sequence ID" value="MFB9376856.1"/>
    <property type="molecule type" value="Genomic_DNA"/>
</dbReference>
<keyword evidence="5 6" id="KW-0472">Membrane</keyword>
<dbReference type="PANTHER" id="PTHR33931:SF2">
    <property type="entry name" value="HOLIN-LIKE PROTEIN CIDA"/>
    <property type="match status" value="1"/>
</dbReference>
<dbReference type="Proteomes" id="UP001589748">
    <property type="component" value="Unassembled WGS sequence"/>
</dbReference>
<comment type="caution">
    <text evidence="7">The sequence shown here is derived from an EMBL/GenBank/DDBJ whole genome shotgun (WGS) entry which is preliminary data.</text>
</comment>
<reference evidence="7 8" key="1">
    <citation type="submission" date="2024-09" db="EMBL/GenBank/DDBJ databases">
        <authorList>
            <person name="Sun Q."/>
            <person name="Mori K."/>
        </authorList>
    </citation>
    <scope>NUCLEOTIDE SEQUENCE [LARGE SCALE GENOMIC DNA]</scope>
    <source>
        <strain evidence="7 8">TISTR 1856</strain>
    </source>
</reference>
<dbReference type="Pfam" id="PF03788">
    <property type="entry name" value="LrgA"/>
    <property type="match status" value="1"/>
</dbReference>
<evidence type="ECO:0000256" key="5">
    <source>
        <dbReference type="ARBA" id="ARBA00023136"/>
    </source>
</evidence>
<accession>A0ABV5LS32</accession>
<keyword evidence="2" id="KW-1003">Cell membrane</keyword>
<feature type="transmembrane region" description="Helical" evidence="6">
    <location>
        <begin position="25"/>
        <end position="43"/>
    </location>
</feature>
<protein>
    <submittedName>
        <fullName evidence="7">CidA/LrgA family protein</fullName>
    </submittedName>
</protein>
<evidence type="ECO:0000256" key="6">
    <source>
        <dbReference type="SAM" id="Phobius"/>
    </source>
</evidence>
<comment type="subcellular location">
    <subcellularLocation>
        <location evidence="1">Cell membrane</location>
        <topology evidence="1">Multi-pass membrane protein</topology>
    </subcellularLocation>
</comment>
<evidence type="ECO:0000313" key="8">
    <source>
        <dbReference type="Proteomes" id="UP001589748"/>
    </source>
</evidence>
<dbReference type="PANTHER" id="PTHR33931">
    <property type="entry name" value="HOLIN-LIKE PROTEIN CIDA-RELATED"/>
    <property type="match status" value="1"/>
</dbReference>
<sequence>MLVGLVLLLGLQLLGTCLVRLLHLPVPGAVVGLLLLLLLGLRFRGVIARVEPAGDPLLKHLQLLFVPPGVGIVTELHRIADNAGALALAVGGSFVLGLLTAGVLLQRLLTRRGPA</sequence>
<evidence type="ECO:0000256" key="2">
    <source>
        <dbReference type="ARBA" id="ARBA00022475"/>
    </source>
</evidence>
<proteinExistence type="predicted"/>
<dbReference type="InterPro" id="IPR005538">
    <property type="entry name" value="LrgA/CidA"/>
</dbReference>
<evidence type="ECO:0000256" key="4">
    <source>
        <dbReference type="ARBA" id="ARBA00022989"/>
    </source>
</evidence>
<evidence type="ECO:0000256" key="1">
    <source>
        <dbReference type="ARBA" id="ARBA00004651"/>
    </source>
</evidence>
<organism evidence="7 8">
    <name type="scientific">Kineococcus gynurae</name>
    <dbReference type="NCBI Taxonomy" id="452979"/>
    <lineage>
        <taxon>Bacteria</taxon>
        <taxon>Bacillati</taxon>
        <taxon>Actinomycetota</taxon>
        <taxon>Actinomycetes</taxon>
        <taxon>Kineosporiales</taxon>
        <taxon>Kineosporiaceae</taxon>
        <taxon>Kineococcus</taxon>
    </lineage>
</organism>
<gene>
    <name evidence="7" type="ORF">ACFFVI_07735</name>
</gene>
<dbReference type="RefSeq" id="WP_380135642.1">
    <property type="nucleotide sequence ID" value="NZ_JBHLUI010000003.1"/>
</dbReference>
<name>A0ABV5LS32_9ACTN</name>
<evidence type="ECO:0000313" key="7">
    <source>
        <dbReference type="EMBL" id="MFB9376856.1"/>
    </source>
</evidence>
<keyword evidence="8" id="KW-1185">Reference proteome</keyword>